<protein>
    <submittedName>
        <fullName evidence="1">Uncharacterized protein</fullName>
    </submittedName>
</protein>
<reference evidence="1" key="1">
    <citation type="journal article" date="2009" name="Plant Mol. Biol.">
        <title>Insights into corn genes derived from large-scale cDNA sequencing.</title>
        <authorList>
            <person name="Alexandrov N.N."/>
            <person name="Brover V.V."/>
            <person name="Freidin S."/>
            <person name="Troukhan M.E."/>
            <person name="Tatarinova T.V."/>
            <person name="Zhang H."/>
            <person name="Swaller T.J."/>
            <person name="Lu Y.P."/>
            <person name="Bouck J."/>
            <person name="Flavell R.B."/>
            <person name="Feldmann K.A."/>
        </authorList>
    </citation>
    <scope>NUCLEOTIDE SEQUENCE</scope>
</reference>
<proteinExistence type="evidence at transcript level"/>
<sequence length="54" mass="5863">MIDTLSFVDALPSLRSRQWQAVVLVMLDALSVHQLPALAPVSGLFKSKARAKGE</sequence>
<dbReference type="ExpressionAtlas" id="B6UBD7">
    <property type="expression patterns" value="baseline and differential"/>
</dbReference>
<evidence type="ECO:0000313" key="1">
    <source>
        <dbReference type="EMBL" id="ACG46670.1"/>
    </source>
</evidence>
<organism evidence="1">
    <name type="scientific">Zea mays</name>
    <name type="common">Maize</name>
    <dbReference type="NCBI Taxonomy" id="4577"/>
    <lineage>
        <taxon>Eukaryota</taxon>
        <taxon>Viridiplantae</taxon>
        <taxon>Streptophyta</taxon>
        <taxon>Embryophyta</taxon>
        <taxon>Tracheophyta</taxon>
        <taxon>Spermatophyta</taxon>
        <taxon>Magnoliopsida</taxon>
        <taxon>Liliopsida</taxon>
        <taxon>Poales</taxon>
        <taxon>Poaceae</taxon>
        <taxon>PACMAD clade</taxon>
        <taxon>Panicoideae</taxon>
        <taxon>Andropogonodae</taxon>
        <taxon>Andropogoneae</taxon>
        <taxon>Tripsacinae</taxon>
        <taxon>Zea</taxon>
    </lineage>
</organism>
<dbReference type="EMBL" id="EU974552">
    <property type="protein sequence ID" value="ACG46670.1"/>
    <property type="molecule type" value="mRNA"/>
</dbReference>
<name>B6UBD7_MAIZE</name>
<accession>B6UBD7</accession>
<dbReference type="AlphaFoldDB" id="B6UBD7"/>